<dbReference type="Pfam" id="PF13409">
    <property type="entry name" value="GST_N_2"/>
    <property type="match status" value="1"/>
</dbReference>
<dbReference type="PANTHER" id="PTHR45374">
    <property type="entry name" value="GLUTATHIONE S-TRANSFERASE TCHQD"/>
    <property type="match status" value="1"/>
</dbReference>
<reference evidence="4 5" key="1">
    <citation type="submission" date="2024-09" db="EMBL/GenBank/DDBJ databases">
        <title>Chromosome-scale assembly of Riccia sorocarpa.</title>
        <authorList>
            <person name="Paukszto L."/>
        </authorList>
    </citation>
    <scope>NUCLEOTIDE SEQUENCE [LARGE SCALE GENOMIC DNA]</scope>
    <source>
        <strain evidence="4">LP-2024</strain>
        <tissue evidence="4">Aerial parts of the thallus</tissue>
    </source>
</reference>
<protein>
    <recommendedName>
        <fullName evidence="6">Protein kinase domain-containing protein</fullName>
    </recommendedName>
</protein>
<evidence type="ECO:0000259" key="2">
    <source>
        <dbReference type="PROSITE" id="PS50404"/>
    </source>
</evidence>
<keyword evidence="5" id="KW-1185">Reference proteome</keyword>
<dbReference type="SUPFAM" id="SSF52833">
    <property type="entry name" value="Thioredoxin-like"/>
    <property type="match status" value="1"/>
</dbReference>
<dbReference type="Gene3D" id="3.40.30.10">
    <property type="entry name" value="Glutaredoxin"/>
    <property type="match status" value="1"/>
</dbReference>
<dbReference type="AlphaFoldDB" id="A0ABD3HU77"/>
<dbReference type="PANTHER" id="PTHR45374:SF2">
    <property type="entry name" value="TCHQD CLASS GLUTATHIONE S-TRANSFERASE"/>
    <property type="match status" value="1"/>
</dbReference>
<dbReference type="PROSITE" id="PS50011">
    <property type="entry name" value="PROTEIN_KINASE_DOM"/>
    <property type="match status" value="1"/>
</dbReference>
<dbReference type="InterPro" id="IPR010987">
    <property type="entry name" value="Glutathione-S-Trfase_C-like"/>
</dbReference>
<dbReference type="PROSITE" id="PS50405">
    <property type="entry name" value="GST_CTER"/>
    <property type="match status" value="1"/>
</dbReference>
<feature type="domain" description="GST N-terminal" evidence="2">
    <location>
        <begin position="4"/>
        <end position="85"/>
    </location>
</feature>
<dbReference type="SFLD" id="SFLDG00358">
    <property type="entry name" value="Main_(cytGST)"/>
    <property type="match status" value="1"/>
</dbReference>
<feature type="domain" description="GST C-terminal" evidence="3">
    <location>
        <begin position="122"/>
        <end position="259"/>
    </location>
</feature>
<comment type="caution">
    <text evidence="4">The sequence shown here is derived from an EMBL/GenBank/DDBJ whole genome shotgun (WGS) entry which is preliminary data.</text>
</comment>
<evidence type="ECO:0000313" key="4">
    <source>
        <dbReference type="EMBL" id="KAL3693820.1"/>
    </source>
</evidence>
<dbReference type="InterPro" id="IPR000719">
    <property type="entry name" value="Prot_kinase_dom"/>
</dbReference>
<dbReference type="InterPro" id="IPR036249">
    <property type="entry name" value="Thioredoxin-like_sf"/>
</dbReference>
<dbReference type="InterPro" id="IPR004045">
    <property type="entry name" value="Glutathione_S-Trfase_N"/>
</dbReference>
<dbReference type="InterPro" id="IPR011009">
    <property type="entry name" value="Kinase-like_dom_sf"/>
</dbReference>
<proteinExistence type="predicted"/>
<evidence type="ECO:0008006" key="6">
    <source>
        <dbReference type="Google" id="ProtNLM"/>
    </source>
</evidence>
<name>A0ABD3HU77_9MARC</name>
<dbReference type="InterPro" id="IPR044617">
    <property type="entry name" value="TCHQD"/>
</dbReference>
<evidence type="ECO:0000259" key="3">
    <source>
        <dbReference type="PROSITE" id="PS50405"/>
    </source>
</evidence>
<sequence length="842" mass="97090">MAGALPTLYTHPLAFNPAKAKLALEECNIKYTEKKIDLLTGEGLEPWFLKINPGGWAPTLVVGENVICESAEIVKWADSQSPLGGDKVDREYIDEWVGKVNAWDGDLFALAFGSGLPVFKLSTEHKIKIAQSLAKKNPDLAEVYQRKIEALKKSVEEPTDKAKADANKSQLISLLDEAESRLANSPFLAGQEYSIADVIFTPCLQRIFLIKRGVDKELIDPRANVKKYWATLKKRPSYKAVSSLLSTVGECSRRAADEVGLKGDPIKTEVTGKRKKPAREEEGPLAVALLPPTAEEKRADNARKKAEKEEKYRQNSIFKHRWFVWFTQETNNQTPLEKRFFTPGSLRGIQNFRSHLMELAIVQFLKEKEKPDVRPWETSVSAMSQRLARFLEEVPKNWDKHFDVWLKSREFEIWTEDAVRQKGEKPLLIIPGLTMRNDEEKKKWKKTAELWAQWFQPPKSIKDHACTSAKYKACESMSDNTIRFISKDSFTRRDETTRLGAGGAGRTHRVGVVDEELVPVLGAHDVVHYALKIWHLEEGNTKIHDKCIREMMAFPESHPAIIRPIGLSKDKKRHMLLFLYGMEARSKSTSTWRSAREDEFLQKEFIADTMVAGLKFMHLHKWVHCDIHWQNVLLHFSSWDWDETKSRADSGRDNENRPLSPLIRRSMVFVGIGDLGWAQTFEEVQKDFDPYPVSDPNPRRWIAPELHPRLAIDDEDENKYMTKFSQESDIYALGWLIREMCGDFFTDMTDEEKHEYNQAVNMRGLHILNAAEVHGRVLREGLEKMTWKKICHPYRNQRRTMDYWTHYFNEQLFIDPVTCARPIEYDPRAKVHSDGPQKVSRA</sequence>
<dbReference type="SMART" id="SM00220">
    <property type="entry name" value="S_TKc"/>
    <property type="match status" value="1"/>
</dbReference>
<accession>A0ABD3HU77</accession>
<dbReference type="Gene3D" id="1.20.1050.10">
    <property type="match status" value="1"/>
</dbReference>
<dbReference type="Pfam" id="PF00069">
    <property type="entry name" value="Pkinase"/>
    <property type="match status" value="1"/>
</dbReference>
<organism evidence="4 5">
    <name type="scientific">Riccia sorocarpa</name>
    <dbReference type="NCBI Taxonomy" id="122646"/>
    <lineage>
        <taxon>Eukaryota</taxon>
        <taxon>Viridiplantae</taxon>
        <taxon>Streptophyta</taxon>
        <taxon>Embryophyta</taxon>
        <taxon>Marchantiophyta</taxon>
        <taxon>Marchantiopsida</taxon>
        <taxon>Marchantiidae</taxon>
        <taxon>Marchantiales</taxon>
        <taxon>Ricciaceae</taxon>
        <taxon>Riccia</taxon>
    </lineage>
</organism>
<dbReference type="InterPro" id="IPR040079">
    <property type="entry name" value="Glutathione_S-Trfase"/>
</dbReference>
<evidence type="ECO:0000313" key="5">
    <source>
        <dbReference type="Proteomes" id="UP001633002"/>
    </source>
</evidence>
<dbReference type="SUPFAM" id="SSF56112">
    <property type="entry name" value="Protein kinase-like (PK-like)"/>
    <property type="match status" value="1"/>
</dbReference>
<gene>
    <name evidence="4" type="ORF">R1sor_007471</name>
</gene>
<dbReference type="PROSITE" id="PS50404">
    <property type="entry name" value="GST_NTER"/>
    <property type="match status" value="1"/>
</dbReference>
<dbReference type="SUPFAM" id="SSF47616">
    <property type="entry name" value="GST C-terminal domain-like"/>
    <property type="match status" value="1"/>
</dbReference>
<dbReference type="CDD" id="cd00570">
    <property type="entry name" value="GST_N_family"/>
    <property type="match status" value="1"/>
</dbReference>
<dbReference type="InterPro" id="IPR036282">
    <property type="entry name" value="Glutathione-S-Trfase_C_sf"/>
</dbReference>
<dbReference type="Gene3D" id="1.10.510.10">
    <property type="entry name" value="Transferase(Phosphotransferase) domain 1"/>
    <property type="match status" value="1"/>
</dbReference>
<dbReference type="Proteomes" id="UP001633002">
    <property type="component" value="Unassembled WGS sequence"/>
</dbReference>
<dbReference type="SFLD" id="SFLDS00019">
    <property type="entry name" value="Glutathione_Transferase_(cytos"/>
    <property type="match status" value="1"/>
</dbReference>
<evidence type="ECO:0000259" key="1">
    <source>
        <dbReference type="PROSITE" id="PS50011"/>
    </source>
</evidence>
<dbReference type="EMBL" id="JBJQOH010000003">
    <property type="protein sequence ID" value="KAL3693820.1"/>
    <property type="molecule type" value="Genomic_DNA"/>
</dbReference>
<feature type="domain" description="Protein kinase" evidence="1">
    <location>
        <begin position="493"/>
        <end position="795"/>
    </location>
</feature>
<dbReference type="InterPro" id="IPR004046">
    <property type="entry name" value="GST_C"/>
</dbReference>
<dbReference type="Pfam" id="PF00043">
    <property type="entry name" value="GST_C"/>
    <property type="match status" value="1"/>
</dbReference>